<evidence type="ECO:0000313" key="2">
    <source>
        <dbReference type="EMBL" id="GBF34177.1"/>
    </source>
</evidence>
<protein>
    <submittedName>
        <fullName evidence="2">Uncharacterized protein</fullName>
    </submittedName>
</protein>
<dbReference type="OrthoDB" id="1808957at2"/>
<dbReference type="AlphaFoldDB" id="A0A2L2XCV6"/>
<name>A0A2L2XCV6_9FIRM</name>
<keyword evidence="3" id="KW-1185">Reference proteome</keyword>
<reference evidence="3" key="1">
    <citation type="submission" date="2018-02" db="EMBL/GenBank/DDBJ databases">
        <title>Genome sequence of Desulfocucumis palustris strain NAW-5.</title>
        <authorList>
            <person name="Watanabe M."/>
            <person name="Kojima H."/>
            <person name="Fukui M."/>
        </authorList>
    </citation>
    <scope>NUCLEOTIDE SEQUENCE [LARGE SCALE GENOMIC DNA]</scope>
    <source>
        <strain evidence="3">NAW-5</strain>
    </source>
</reference>
<organism evidence="2 3">
    <name type="scientific">Desulfocucumis palustris</name>
    <dbReference type="NCBI Taxonomy" id="1898651"/>
    <lineage>
        <taxon>Bacteria</taxon>
        <taxon>Bacillati</taxon>
        <taxon>Bacillota</taxon>
        <taxon>Clostridia</taxon>
        <taxon>Eubacteriales</taxon>
        <taxon>Desulfocucumaceae</taxon>
        <taxon>Desulfocucumis</taxon>
    </lineage>
</organism>
<dbReference type="Proteomes" id="UP000239549">
    <property type="component" value="Unassembled WGS sequence"/>
</dbReference>
<feature type="region of interest" description="Disordered" evidence="1">
    <location>
        <begin position="51"/>
        <end position="72"/>
    </location>
</feature>
<dbReference type="EMBL" id="BFAV01000130">
    <property type="protein sequence ID" value="GBF34177.1"/>
    <property type="molecule type" value="Genomic_DNA"/>
</dbReference>
<accession>A0A2L2XCV6</accession>
<dbReference type="RefSeq" id="WP_104372475.1">
    <property type="nucleotide sequence ID" value="NZ_BFAV01000130.1"/>
</dbReference>
<sequence length="72" mass="8180">MAVDRLVEEIRKLTPKQKEELFLKLGMPDFLKNDKNRGGDDDPLAELIGMFEGPGDGSQRYKEDLYGGKRPL</sequence>
<comment type="caution">
    <text evidence="2">The sequence shown here is derived from an EMBL/GenBank/DDBJ whole genome shotgun (WGS) entry which is preliminary data.</text>
</comment>
<gene>
    <name evidence="2" type="ORF">DCCM_3289</name>
</gene>
<evidence type="ECO:0000313" key="3">
    <source>
        <dbReference type="Proteomes" id="UP000239549"/>
    </source>
</evidence>
<proteinExistence type="predicted"/>
<evidence type="ECO:0000256" key="1">
    <source>
        <dbReference type="SAM" id="MobiDB-lite"/>
    </source>
</evidence>
<feature type="compositionally biased region" description="Basic and acidic residues" evidence="1">
    <location>
        <begin position="59"/>
        <end position="72"/>
    </location>
</feature>